<reference evidence="2" key="2">
    <citation type="submission" date="2012-07" db="EMBL/GenBank/DDBJ databases">
        <title>Complete genome sequence of 'Candidatus Mycoplasma haemolamae'.</title>
        <authorList>
            <person name="Guimaraes A.M.S."/>
            <person name="Toth B."/>
            <person name="Santos A.P."/>
            <person name="Nascimento N.C."/>
            <person name="Sojka J.E."/>
            <person name="Messick J.B."/>
        </authorList>
    </citation>
    <scope>NUCLEOTIDE SEQUENCE [LARGE SCALE GENOMIC DNA]</scope>
    <source>
        <strain evidence="2">Purdue</strain>
    </source>
</reference>
<keyword evidence="2" id="KW-1185">Reference proteome</keyword>
<protein>
    <submittedName>
        <fullName evidence="1">Uncharacterized protein</fullName>
    </submittedName>
</protein>
<dbReference type="KEGG" id="mhl:MHLP_01300"/>
<dbReference type="HOGENOM" id="CLU_139119_1_0_14"/>
<proteinExistence type="predicted"/>
<dbReference type="EMBL" id="CP003731">
    <property type="protein sequence ID" value="AFO51840.1"/>
    <property type="molecule type" value="Genomic_DNA"/>
</dbReference>
<dbReference type="AlphaFoldDB" id="I7B985"/>
<dbReference type="Proteomes" id="UP000006502">
    <property type="component" value="Chromosome"/>
</dbReference>
<dbReference type="STRING" id="1212765.MHLP_01300"/>
<gene>
    <name evidence="1" type="ordered locus">MHLP_01300</name>
</gene>
<name>I7B985_MYCHA</name>
<accession>I7B985</accession>
<sequence length="155" mass="16854">MFKQVALSFTGLGAIGGIGTVSGFYSQSALEWVSDLLEKGSGVTYTINANEPIETKNLTCEGKTGQYPSLKLETDNSGYDLKARLSCQYTSVRQNTSSSPLTTTLDGKNLNCTKDNVSGTTFKCVYEGTTTQENRKIDLNLEDKEPKSITITLKK</sequence>
<evidence type="ECO:0000313" key="1">
    <source>
        <dbReference type="EMBL" id="AFO51840.1"/>
    </source>
</evidence>
<reference evidence="1 2" key="1">
    <citation type="journal article" date="2012" name="J. Bacteriol.">
        <title>Genome Sequence of "Candidatus Mycoplasma haemolamae" Strain Purdue, a Red Blood Cell Pathogen of Alpacas (Vicugna pacos) and Llamas (Lama glama).</title>
        <authorList>
            <person name="Guimaraes A.M."/>
            <person name="Toth B."/>
            <person name="Santos A.P."/>
            <person name="do Nascimento N.C."/>
            <person name="Kritchevsky J.E."/>
            <person name="Messick J.B."/>
        </authorList>
    </citation>
    <scope>NUCLEOTIDE SEQUENCE [LARGE SCALE GENOMIC DNA]</scope>
    <source>
        <strain evidence="1 2">Purdue</strain>
    </source>
</reference>
<evidence type="ECO:0000313" key="2">
    <source>
        <dbReference type="Proteomes" id="UP000006502"/>
    </source>
</evidence>
<dbReference type="PATRIC" id="fig|1212765.3.peg.291"/>
<organism evidence="1 2">
    <name type="scientific">Mycoplasma haematolamae (strain Purdue)</name>
    <dbReference type="NCBI Taxonomy" id="1212765"/>
    <lineage>
        <taxon>Bacteria</taxon>
        <taxon>Bacillati</taxon>
        <taxon>Mycoplasmatota</taxon>
        <taxon>Mollicutes</taxon>
        <taxon>Mycoplasmataceae</taxon>
        <taxon>Mycoplasma</taxon>
    </lineage>
</organism>